<dbReference type="Pfam" id="PF06034">
    <property type="entry name" value="DUF919"/>
    <property type="match status" value="1"/>
</dbReference>
<protein>
    <recommendedName>
        <fullName evidence="3">Ac29</fullName>
    </recommendedName>
</protein>
<evidence type="ECO:0000313" key="1">
    <source>
        <dbReference type="EMBL" id="AYW35462.1"/>
    </source>
</evidence>
<reference evidence="1" key="2">
    <citation type="submission" date="2018-08" db="EMBL/GenBank/DDBJ databases">
        <title>Genetic characterization of an alphabaculovirus causing tiger band disease in the oak tasar silkworm, Antheraea proylei.</title>
        <authorList>
            <person name="Tourangbam S."/>
            <person name="Malcolm F.J."/>
            <person name="Luikham R."/>
            <person name="Kshetrimayum M."/>
            <person name="Yumnam R."/>
            <person name="Rajkumari L."/>
        </authorList>
    </citation>
    <scope>NUCLEOTIDE SEQUENCE</scope>
    <source>
        <strain evidence="1">TkhulenIBD</strain>
    </source>
</reference>
<evidence type="ECO:0008006" key="3">
    <source>
        <dbReference type="Google" id="ProtNLM"/>
    </source>
</evidence>
<dbReference type="InterPro" id="IPR009265">
    <property type="entry name" value="AcMNPV_Orf29"/>
</dbReference>
<organism evidence="2">
    <name type="scientific">Antheraea proylei nucleopolyhedrovirus</name>
    <dbReference type="NCBI Taxonomy" id="2126611"/>
    <lineage>
        <taxon>Viruses</taxon>
        <taxon>Viruses incertae sedis</taxon>
        <taxon>Naldaviricetes</taxon>
        <taxon>Lefavirales</taxon>
        <taxon>Baculoviridae</taxon>
        <taxon>Alphabaculovirus</taxon>
        <taxon>Alphabaculovirus anpernyi</taxon>
    </lineage>
</organism>
<proteinExistence type="predicted"/>
<name>A0A2Z6C5G2_NPVAP</name>
<reference evidence="2" key="1">
    <citation type="submission" date="2018-03" db="EMBL/GenBank/DDBJ databases">
        <title>Whole genome comparison of nucleopolyhedroviruses isolated from saturniine wild silkworms in Asian countries.</title>
        <authorList>
            <person name="Sasaki K."/>
            <person name="Kajiura Z."/>
            <person name="Ponnuvel K.M."/>
            <person name="Kobayashi J."/>
        </authorList>
    </citation>
    <scope>NUCLEOTIDE SEQUENCE</scope>
    <source>
        <strain evidence="2">Manipur</strain>
    </source>
</reference>
<gene>
    <name evidence="2" type="primary">orf121</name>
    <name evidence="1" type="synonym">ORF117</name>
</gene>
<dbReference type="EMBL" id="MH797002">
    <property type="protein sequence ID" value="AYW35462.1"/>
    <property type="molecule type" value="Genomic_DNA"/>
</dbReference>
<dbReference type="EMBL" id="LC375539">
    <property type="protein sequence ID" value="BBD50879.1"/>
    <property type="molecule type" value="Genomic_DNA"/>
</dbReference>
<evidence type="ECO:0000313" key="2">
    <source>
        <dbReference type="EMBL" id="BBD50879.1"/>
    </source>
</evidence>
<accession>A0A2Z6C5G2</accession>
<sequence>MFSHKNDARPLTKQLDQINKIKQKITVESQHFEKINKLTKNSAELRELQKRVMDSRQSFLNYGVQHF</sequence>